<dbReference type="Proteomes" id="UP001470230">
    <property type="component" value="Unassembled WGS sequence"/>
</dbReference>
<evidence type="ECO:0000313" key="2">
    <source>
        <dbReference type="Proteomes" id="UP001470230"/>
    </source>
</evidence>
<accession>A0ABR2KNK7</accession>
<dbReference type="EMBL" id="JAPFFF010000004">
    <property type="protein sequence ID" value="KAK8892646.1"/>
    <property type="molecule type" value="Genomic_DNA"/>
</dbReference>
<sequence length="83" mass="9471">MHFKLEISRLVTASDIAHKYNLKVLFNPWKMGADKETTIKYMIEASKSAEILRKKGVDIIFVAGCEYTLFSKGVYPGETLNDR</sequence>
<gene>
    <name evidence="1" type="ORF">M9Y10_029885</name>
</gene>
<proteinExistence type="predicted"/>
<comment type="caution">
    <text evidence="1">The sequence shown here is derived from an EMBL/GenBank/DDBJ whole genome shotgun (WGS) entry which is preliminary data.</text>
</comment>
<keyword evidence="2" id="KW-1185">Reference proteome</keyword>
<evidence type="ECO:0000313" key="1">
    <source>
        <dbReference type="EMBL" id="KAK8892646.1"/>
    </source>
</evidence>
<protein>
    <submittedName>
        <fullName evidence="1">Uncharacterized protein</fullName>
    </submittedName>
</protein>
<organism evidence="1 2">
    <name type="scientific">Tritrichomonas musculus</name>
    <dbReference type="NCBI Taxonomy" id="1915356"/>
    <lineage>
        <taxon>Eukaryota</taxon>
        <taxon>Metamonada</taxon>
        <taxon>Parabasalia</taxon>
        <taxon>Tritrichomonadida</taxon>
        <taxon>Tritrichomonadidae</taxon>
        <taxon>Tritrichomonas</taxon>
    </lineage>
</organism>
<name>A0ABR2KNK7_9EUKA</name>
<reference evidence="1 2" key="1">
    <citation type="submission" date="2024-04" db="EMBL/GenBank/DDBJ databases">
        <title>Tritrichomonas musculus Genome.</title>
        <authorList>
            <person name="Alves-Ferreira E."/>
            <person name="Grigg M."/>
            <person name="Lorenzi H."/>
            <person name="Galac M."/>
        </authorList>
    </citation>
    <scope>NUCLEOTIDE SEQUENCE [LARGE SCALE GENOMIC DNA]</scope>
    <source>
        <strain evidence="1 2">EAF2021</strain>
    </source>
</reference>